<keyword evidence="4" id="KW-1185">Reference proteome</keyword>
<dbReference type="Ensembl" id="ENSNBRT00000009375.1">
    <property type="protein sequence ID" value="ENSNBRP00000009115.1"/>
    <property type="gene ID" value="ENSNBRG00000007096.1"/>
</dbReference>
<dbReference type="SUPFAM" id="SSF50978">
    <property type="entry name" value="WD40 repeat-like"/>
    <property type="match status" value="1"/>
</dbReference>
<keyword evidence="2" id="KW-0853">WD repeat</keyword>
<dbReference type="Pfam" id="PF00400">
    <property type="entry name" value="WD40"/>
    <property type="match status" value="1"/>
</dbReference>
<dbReference type="Gene3D" id="2.130.10.10">
    <property type="entry name" value="YVTN repeat-like/Quinoprotein amine dehydrogenase"/>
    <property type="match status" value="1"/>
</dbReference>
<sequence>VTRSLSSYSNSALLYRILNVAGKCIIMSSACSHKLKMGVKLKADYGAVLHLPILREGKDRDSHLSGSEDPEYLITGTHAYPSGPGVALTADTKMHRNPSDTGVHSMALVLPPSQARQDASRTAASIADIHRHAGGAERSHPPSSAVSLLEGGGTRNSALMRRAPTMPKPQWHPPWKLFRVISGHLGWVRSIAVEPGNQWFVTGSADRTIKVSQAGNNSKPQRHHQHSGC</sequence>
<dbReference type="InterPro" id="IPR036322">
    <property type="entry name" value="WD40_repeat_dom_sf"/>
</dbReference>
<dbReference type="InterPro" id="IPR045241">
    <property type="entry name" value="Prp46/PLRG1-like"/>
</dbReference>
<dbReference type="AlphaFoldDB" id="A0A3Q4GIK8"/>
<dbReference type="GO" id="GO:0000398">
    <property type="term" value="P:mRNA splicing, via spliceosome"/>
    <property type="evidence" value="ECO:0007669"/>
    <property type="project" value="InterPro"/>
</dbReference>
<evidence type="ECO:0000313" key="3">
    <source>
        <dbReference type="Ensembl" id="ENSNBRP00000009115.1"/>
    </source>
</evidence>
<dbReference type="PROSITE" id="PS50082">
    <property type="entry name" value="WD_REPEATS_2"/>
    <property type="match status" value="1"/>
</dbReference>
<feature type="repeat" description="WD" evidence="2">
    <location>
        <begin position="181"/>
        <end position="211"/>
    </location>
</feature>
<dbReference type="Proteomes" id="UP000261580">
    <property type="component" value="Unassembled WGS sequence"/>
</dbReference>
<name>A0A3Q4GIK8_NEOBR</name>
<reference evidence="3" key="1">
    <citation type="submission" date="2025-08" db="UniProtKB">
        <authorList>
            <consortium name="Ensembl"/>
        </authorList>
    </citation>
    <scope>IDENTIFICATION</scope>
</reference>
<dbReference type="SMART" id="SM00320">
    <property type="entry name" value="WD40"/>
    <property type="match status" value="1"/>
</dbReference>
<comment type="similarity">
    <text evidence="1">Belongs to the WD repeat PRL1/PRL2 family.</text>
</comment>
<dbReference type="GO" id="GO:0000974">
    <property type="term" value="C:Prp19 complex"/>
    <property type="evidence" value="ECO:0007669"/>
    <property type="project" value="TreeGrafter"/>
</dbReference>
<accession>A0A3Q4GIK8</accession>
<reference evidence="3" key="2">
    <citation type="submission" date="2025-09" db="UniProtKB">
        <authorList>
            <consortium name="Ensembl"/>
        </authorList>
    </citation>
    <scope>IDENTIFICATION</scope>
</reference>
<evidence type="ECO:0000256" key="1">
    <source>
        <dbReference type="ARBA" id="ARBA00025726"/>
    </source>
</evidence>
<dbReference type="InterPro" id="IPR015943">
    <property type="entry name" value="WD40/YVTN_repeat-like_dom_sf"/>
</dbReference>
<proteinExistence type="inferred from homology"/>
<dbReference type="InterPro" id="IPR001680">
    <property type="entry name" value="WD40_rpt"/>
</dbReference>
<evidence type="ECO:0000256" key="2">
    <source>
        <dbReference type="PROSITE-ProRule" id="PRU00221"/>
    </source>
</evidence>
<organism evidence="3 4">
    <name type="scientific">Neolamprologus brichardi</name>
    <name type="common">Fairy cichlid</name>
    <name type="synonym">Lamprologus brichardi</name>
    <dbReference type="NCBI Taxonomy" id="32507"/>
    <lineage>
        <taxon>Eukaryota</taxon>
        <taxon>Metazoa</taxon>
        <taxon>Chordata</taxon>
        <taxon>Craniata</taxon>
        <taxon>Vertebrata</taxon>
        <taxon>Euteleostomi</taxon>
        <taxon>Actinopterygii</taxon>
        <taxon>Neopterygii</taxon>
        <taxon>Teleostei</taxon>
        <taxon>Neoteleostei</taxon>
        <taxon>Acanthomorphata</taxon>
        <taxon>Ovalentaria</taxon>
        <taxon>Cichlomorphae</taxon>
        <taxon>Cichliformes</taxon>
        <taxon>Cichlidae</taxon>
        <taxon>African cichlids</taxon>
        <taxon>Pseudocrenilabrinae</taxon>
        <taxon>Lamprologini</taxon>
        <taxon>Neolamprologus</taxon>
    </lineage>
</organism>
<dbReference type="PANTHER" id="PTHR19923:SF0">
    <property type="entry name" value="PLEIOTROPIC REGULATOR 1"/>
    <property type="match status" value="1"/>
</dbReference>
<dbReference type="Bgee" id="ENSNBRG00000007096">
    <property type="expression patterns" value="Expressed in skeletal muscle tissue and 6 other cell types or tissues"/>
</dbReference>
<dbReference type="GO" id="GO:0071013">
    <property type="term" value="C:catalytic step 2 spliceosome"/>
    <property type="evidence" value="ECO:0007669"/>
    <property type="project" value="TreeGrafter"/>
</dbReference>
<dbReference type="GO" id="GO:0071011">
    <property type="term" value="C:precatalytic spliceosome"/>
    <property type="evidence" value="ECO:0007669"/>
    <property type="project" value="TreeGrafter"/>
</dbReference>
<evidence type="ECO:0000313" key="4">
    <source>
        <dbReference type="Proteomes" id="UP000261580"/>
    </source>
</evidence>
<protein>
    <submittedName>
        <fullName evidence="3">Pleiotropic regulator 1</fullName>
    </submittedName>
</protein>
<dbReference type="GeneTree" id="ENSGT00940000155316"/>
<dbReference type="PANTHER" id="PTHR19923">
    <property type="entry name" value="WD40 REPEAT PROTEINPRL1/PRL2-RELATED"/>
    <property type="match status" value="1"/>
</dbReference>